<name>A0A151ZGZ2_TIELA</name>
<dbReference type="EMBL" id="LODT01000028">
    <property type="protein sequence ID" value="KYQ93236.1"/>
    <property type="molecule type" value="Genomic_DNA"/>
</dbReference>
<protein>
    <submittedName>
        <fullName evidence="2">Engulfment and cell motility ELM family protein</fullName>
    </submittedName>
</protein>
<dbReference type="InParanoid" id="A0A151ZGZ2"/>
<sequence>MSTTAKGPSKTVPTQEDQKTAFDDLFLIPLSFDNKIISNTNLVISKYFSDKNNPKLEAVDFPHIRVFLGVFHQVYEAPTIGKAMGYSSSQSNSFLLPFLKQTTSQFNKINNPKIMSFLKLAVTYITLNNLISVDQSNSNSTPEATTSTSTTTTTTTTTSSSTTPTFATPTNTSNPLTKFSLMPLCYFISEVPPSGMVKLGETKNIENRITKLQTGNPRVLKLEYVIPSTLELKKPLENKLKDLFNDRKHRGEWYKFDDINEIPSLISAAGFIETPIRFN</sequence>
<feature type="region of interest" description="Disordered" evidence="1">
    <location>
        <begin position="136"/>
        <end position="172"/>
    </location>
</feature>
<keyword evidence="3" id="KW-1185">Reference proteome</keyword>
<accession>A0A151ZGZ2</accession>
<dbReference type="Pfam" id="PF13455">
    <property type="entry name" value="MUG113"/>
    <property type="match status" value="1"/>
</dbReference>
<evidence type="ECO:0000313" key="2">
    <source>
        <dbReference type="EMBL" id="KYQ93236.1"/>
    </source>
</evidence>
<organism evidence="2 3">
    <name type="scientific">Tieghemostelium lacteum</name>
    <name type="common">Slime mold</name>
    <name type="synonym">Dictyostelium lacteum</name>
    <dbReference type="NCBI Taxonomy" id="361077"/>
    <lineage>
        <taxon>Eukaryota</taxon>
        <taxon>Amoebozoa</taxon>
        <taxon>Evosea</taxon>
        <taxon>Eumycetozoa</taxon>
        <taxon>Dictyostelia</taxon>
        <taxon>Dictyosteliales</taxon>
        <taxon>Raperosteliaceae</taxon>
        <taxon>Tieghemostelium</taxon>
    </lineage>
</organism>
<proteinExistence type="predicted"/>
<dbReference type="AlphaFoldDB" id="A0A151ZGZ2"/>
<dbReference type="Proteomes" id="UP000076078">
    <property type="component" value="Unassembled WGS sequence"/>
</dbReference>
<reference evidence="2 3" key="1">
    <citation type="submission" date="2015-12" db="EMBL/GenBank/DDBJ databases">
        <title>Dictyostelia acquired genes for synthesis and detection of signals that induce cell-type specialization by lateral gene transfer from prokaryotes.</title>
        <authorList>
            <person name="Gloeckner G."/>
            <person name="Schaap P."/>
        </authorList>
    </citation>
    <scope>NUCLEOTIDE SEQUENCE [LARGE SCALE GENOMIC DNA]</scope>
    <source>
        <strain evidence="2 3">TK</strain>
    </source>
</reference>
<evidence type="ECO:0000256" key="1">
    <source>
        <dbReference type="SAM" id="MobiDB-lite"/>
    </source>
</evidence>
<gene>
    <name evidence="2" type="ORF">DLAC_05884</name>
</gene>
<comment type="caution">
    <text evidence="2">The sequence shown here is derived from an EMBL/GenBank/DDBJ whole genome shotgun (WGS) entry which is preliminary data.</text>
</comment>
<evidence type="ECO:0000313" key="3">
    <source>
        <dbReference type="Proteomes" id="UP000076078"/>
    </source>
</evidence>